<name>T1EJG4_HELRO</name>
<dbReference type="EnsemblMetazoa" id="HelroT144788">
    <property type="protein sequence ID" value="HelroP144788"/>
    <property type="gene ID" value="HelroG144788"/>
</dbReference>
<organism evidence="2 3">
    <name type="scientific">Helobdella robusta</name>
    <name type="common">Californian leech</name>
    <dbReference type="NCBI Taxonomy" id="6412"/>
    <lineage>
        <taxon>Eukaryota</taxon>
        <taxon>Metazoa</taxon>
        <taxon>Spiralia</taxon>
        <taxon>Lophotrochozoa</taxon>
        <taxon>Annelida</taxon>
        <taxon>Clitellata</taxon>
        <taxon>Hirudinea</taxon>
        <taxon>Rhynchobdellida</taxon>
        <taxon>Glossiphoniidae</taxon>
        <taxon>Helobdella</taxon>
    </lineage>
</organism>
<keyword evidence="3" id="KW-1185">Reference proteome</keyword>
<gene>
    <name evidence="2" type="primary">20196714</name>
    <name evidence="1" type="ORF">HELRODRAFT_144788</name>
</gene>
<dbReference type="RefSeq" id="XP_009023851.1">
    <property type="nucleotide sequence ID" value="XM_009025603.1"/>
</dbReference>
<reference evidence="2" key="3">
    <citation type="submission" date="2015-06" db="UniProtKB">
        <authorList>
            <consortium name="EnsemblMetazoa"/>
        </authorList>
    </citation>
    <scope>IDENTIFICATION</scope>
</reference>
<dbReference type="KEGG" id="hro:HELRODRAFT_144788"/>
<dbReference type="InParanoid" id="T1EJG4"/>
<dbReference type="EMBL" id="KB097222">
    <property type="protein sequence ID" value="ESN98167.1"/>
    <property type="molecule type" value="Genomic_DNA"/>
</dbReference>
<reference evidence="1 3" key="2">
    <citation type="journal article" date="2013" name="Nature">
        <title>Insights into bilaterian evolution from three spiralian genomes.</title>
        <authorList>
            <person name="Simakov O."/>
            <person name="Marletaz F."/>
            <person name="Cho S.J."/>
            <person name="Edsinger-Gonzales E."/>
            <person name="Havlak P."/>
            <person name="Hellsten U."/>
            <person name="Kuo D.H."/>
            <person name="Larsson T."/>
            <person name="Lv J."/>
            <person name="Arendt D."/>
            <person name="Savage R."/>
            <person name="Osoegawa K."/>
            <person name="de Jong P."/>
            <person name="Grimwood J."/>
            <person name="Chapman J.A."/>
            <person name="Shapiro H."/>
            <person name="Aerts A."/>
            <person name="Otillar R.P."/>
            <person name="Terry A.Y."/>
            <person name="Boore J.L."/>
            <person name="Grigoriev I.V."/>
            <person name="Lindberg D.R."/>
            <person name="Seaver E.C."/>
            <person name="Weisblat D.A."/>
            <person name="Putnam N.H."/>
            <person name="Rokhsar D.S."/>
        </authorList>
    </citation>
    <scope>NUCLEOTIDE SEQUENCE</scope>
</reference>
<dbReference type="Proteomes" id="UP000015101">
    <property type="component" value="Unassembled WGS sequence"/>
</dbReference>
<dbReference type="EMBL" id="AMQM01006052">
    <property type="status" value="NOT_ANNOTATED_CDS"/>
    <property type="molecule type" value="Genomic_DNA"/>
</dbReference>
<dbReference type="eggNOG" id="KOG2513">
    <property type="taxonomic scope" value="Eukaryota"/>
</dbReference>
<dbReference type="AlphaFoldDB" id="T1EJG4"/>
<sequence length="138" mass="15912">TIPSRNCDVLMTLPDTTNDDVIMWLVTRLRARVPELVLHLRHHNKMNEFGFYLTATNENLLKGADELAIKKPVKSEFGGGFKEFVYDDREFFEGALDNVRCFLNSEERQSIIRHLLMNLRAQEGDEVEGIKFLEGQAL</sequence>
<evidence type="ECO:0000313" key="3">
    <source>
        <dbReference type="Proteomes" id="UP000015101"/>
    </source>
</evidence>
<evidence type="ECO:0000313" key="2">
    <source>
        <dbReference type="EnsemblMetazoa" id="HelroP144788"/>
    </source>
</evidence>
<dbReference type="OrthoDB" id="296386at2759"/>
<accession>T1EJG4</accession>
<reference evidence="3" key="1">
    <citation type="submission" date="2012-12" db="EMBL/GenBank/DDBJ databases">
        <authorList>
            <person name="Hellsten U."/>
            <person name="Grimwood J."/>
            <person name="Chapman J.A."/>
            <person name="Shapiro H."/>
            <person name="Aerts A."/>
            <person name="Otillar R.P."/>
            <person name="Terry A.Y."/>
            <person name="Boore J.L."/>
            <person name="Simakov O."/>
            <person name="Marletaz F."/>
            <person name="Cho S.-J."/>
            <person name="Edsinger-Gonzales E."/>
            <person name="Havlak P."/>
            <person name="Kuo D.-H."/>
            <person name="Larsson T."/>
            <person name="Lv J."/>
            <person name="Arendt D."/>
            <person name="Savage R."/>
            <person name="Osoegawa K."/>
            <person name="de Jong P."/>
            <person name="Lindberg D.R."/>
            <person name="Seaver E.C."/>
            <person name="Weisblat D.A."/>
            <person name="Putnam N.H."/>
            <person name="Grigoriev I.V."/>
            <person name="Rokhsar D.S."/>
        </authorList>
    </citation>
    <scope>NUCLEOTIDE SEQUENCE</scope>
</reference>
<evidence type="ECO:0000313" key="1">
    <source>
        <dbReference type="EMBL" id="ESN98167.1"/>
    </source>
</evidence>
<dbReference type="GeneID" id="20196714"/>
<proteinExistence type="predicted"/>
<dbReference type="CTD" id="20196714"/>
<protein>
    <submittedName>
        <fullName evidence="1 2">Uncharacterized protein</fullName>
    </submittedName>
</protein>
<dbReference type="HOGENOM" id="CLU_154306_0_0_1"/>